<dbReference type="SUPFAM" id="SSF47954">
    <property type="entry name" value="Cyclin-like"/>
    <property type="match status" value="2"/>
</dbReference>
<proteinExistence type="inferred from homology"/>
<feature type="non-terminal residue" evidence="5">
    <location>
        <position position="1"/>
    </location>
</feature>
<dbReference type="InterPro" id="IPR043198">
    <property type="entry name" value="Cyclin/Ssn8"/>
</dbReference>
<protein>
    <submittedName>
        <fullName evidence="5">Podospora anserina S mat+ genomic DNA chromosome 2, supercontig 2</fullName>
    </submittedName>
</protein>
<gene>
    <name evidence="5" type="ORF">PODANS_2_8410</name>
</gene>
<dbReference type="GO" id="GO:0016538">
    <property type="term" value="F:cyclin-dependent protein serine/threonine kinase regulator activity"/>
    <property type="evidence" value="ECO:0007669"/>
    <property type="project" value="InterPro"/>
</dbReference>
<dbReference type="RefSeq" id="XP_001911646.1">
    <property type="nucleotide sequence ID" value="XM_001911611.1"/>
</dbReference>
<dbReference type="VEuPathDB" id="FungiDB:PODANS_2_8410"/>
<dbReference type="InterPro" id="IPR036915">
    <property type="entry name" value="Cyclin-like_sf"/>
</dbReference>
<reference evidence="5" key="2">
    <citation type="submission" date="2008-07" db="EMBL/GenBank/DDBJ databases">
        <authorList>
            <person name="Genoscope - CEA"/>
        </authorList>
    </citation>
    <scope>NUCLEOTIDE SEQUENCE</scope>
    <source>
        <strain evidence="5">S mat+</strain>
    </source>
</reference>
<evidence type="ECO:0000256" key="3">
    <source>
        <dbReference type="SAM" id="MobiDB-lite"/>
    </source>
</evidence>
<sequence length="453" mass="50608">LPIMATEDARYRDSSQYRLWSFSPTQLSALREKTNAAARARISERLLSHPLPVSTSKQDLSAPTSNANTPDPDGNSTPALPEFLTPAEELTLVGYYTSEILRASEALHYADEIKATAAMFLKRFYITNSIMTYPPAEMFFVALFFACKVDTGHVNLAEYTKIFNKSAEEILAGEFLLCQGLRFAFDVKHPYRALRGAMMELASLPDMQKDLKRLDEAEAKARKVLQFSPLMTDAYFHYTPSQIMLAALSLADRGLAERLIQETFHFVAAEGNDTPGGGGGDNNKGNEEKARVIGSQIRDKVLGAIEGCRDMLSRELPERKDHWLNKQVIKTQITPLRKKLLKCKDPERWNLVELQRVRREQAAKKMDSDDEDDLGGGKKVKKEEDGDIFGGDLGHSAKKRKMTVKKEEDPFGGPMVKKEDPFGGPMVKKEEPFGGTKVKKEEDSSFGRFGGAL</sequence>
<evidence type="ECO:0000256" key="2">
    <source>
        <dbReference type="ARBA" id="ARBA00023127"/>
    </source>
</evidence>
<dbReference type="HOGENOM" id="CLU_022620_4_1_1"/>
<dbReference type="InterPro" id="IPR013763">
    <property type="entry name" value="Cyclin-like_dom"/>
</dbReference>
<name>B2B6P6_PODAN</name>
<dbReference type="Gene3D" id="1.10.472.10">
    <property type="entry name" value="Cyclin-like"/>
    <property type="match status" value="2"/>
</dbReference>
<accession>B2B6P6</accession>
<feature type="region of interest" description="Disordered" evidence="3">
    <location>
        <begin position="360"/>
        <end position="453"/>
    </location>
</feature>
<dbReference type="CDD" id="cd20524">
    <property type="entry name" value="CYCLIN_CCNH_rpt1"/>
    <property type="match status" value="1"/>
</dbReference>
<keyword evidence="2" id="KW-0195">Cyclin</keyword>
<dbReference type="CDD" id="cd20525">
    <property type="entry name" value="CYCLIN_CCNH_rpt2"/>
    <property type="match status" value="1"/>
</dbReference>
<dbReference type="InterPro" id="IPR031658">
    <property type="entry name" value="Cyclin_C_2"/>
</dbReference>
<dbReference type="Pfam" id="PF16899">
    <property type="entry name" value="Cyclin_C_2"/>
    <property type="match status" value="1"/>
</dbReference>
<dbReference type="OrthoDB" id="340962at2759"/>
<comment type="similarity">
    <text evidence="1">Belongs to the cyclin family. Cyclin C subfamily.</text>
</comment>
<dbReference type="AlphaFoldDB" id="B2B6P6"/>
<dbReference type="EMBL" id="CU640366">
    <property type="protein sequence ID" value="CAP73473.1"/>
    <property type="molecule type" value="Genomic_DNA"/>
</dbReference>
<dbReference type="PANTHER" id="PTHR10026">
    <property type="entry name" value="CYCLIN"/>
    <property type="match status" value="1"/>
</dbReference>
<dbReference type="GO" id="GO:0006357">
    <property type="term" value="P:regulation of transcription by RNA polymerase II"/>
    <property type="evidence" value="ECO:0007669"/>
    <property type="project" value="InterPro"/>
</dbReference>
<feature type="compositionally biased region" description="Polar residues" evidence="3">
    <location>
        <begin position="53"/>
        <end position="78"/>
    </location>
</feature>
<feature type="region of interest" description="Disordered" evidence="3">
    <location>
        <begin position="53"/>
        <end position="80"/>
    </location>
</feature>
<feature type="compositionally biased region" description="Basic and acidic residues" evidence="3">
    <location>
        <begin position="416"/>
        <end position="445"/>
    </location>
</feature>
<evidence type="ECO:0000256" key="1">
    <source>
        <dbReference type="ARBA" id="ARBA00008638"/>
    </source>
</evidence>
<dbReference type="GeneID" id="6195233"/>
<dbReference type="KEGG" id="pan:PODANSg8690"/>
<dbReference type="SMART" id="SM00385">
    <property type="entry name" value="CYCLIN"/>
    <property type="match status" value="1"/>
</dbReference>
<organism evidence="5">
    <name type="scientific">Podospora anserina (strain S / ATCC MYA-4624 / DSM 980 / FGSC 10383)</name>
    <name type="common">Pleurage anserina</name>
    <dbReference type="NCBI Taxonomy" id="515849"/>
    <lineage>
        <taxon>Eukaryota</taxon>
        <taxon>Fungi</taxon>
        <taxon>Dikarya</taxon>
        <taxon>Ascomycota</taxon>
        <taxon>Pezizomycotina</taxon>
        <taxon>Sordariomycetes</taxon>
        <taxon>Sordariomycetidae</taxon>
        <taxon>Sordariales</taxon>
        <taxon>Podosporaceae</taxon>
        <taxon>Podospora</taxon>
        <taxon>Podospora anserina</taxon>
    </lineage>
</organism>
<evidence type="ECO:0000313" key="5">
    <source>
        <dbReference type="EMBL" id="CAP73473.1"/>
    </source>
</evidence>
<evidence type="ECO:0000259" key="4">
    <source>
        <dbReference type="SMART" id="SM00385"/>
    </source>
</evidence>
<feature type="domain" description="Cyclin-like" evidence="4">
    <location>
        <begin position="98"/>
        <end position="179"/>
    </location>
</feature>
<reference evidence="5" key="1">
    <citation type="journal article" date="2008" name="Genome Biol.">
        <title>The genome sequence of the model ascomycete fungus Podospora anserina.</title>
        <authorList>
            <person name="Espagne E."/>
            <person name="Lespinet O."/>
            <person name="Malagnac F."/>
            <person name="Da Silva C."/>
            <person name="Jaillon O."/>
            <person name="Porcel B.M."/>
            <person name="Couloux A."/>
            <person name="Aury J.-M."/>
            <person name="Segurens B."/>
            <person name="Poulain J."/>
            <person name="Anthouard V."/>
            <person name="Grossetete S."/>
            <person name="Khalili H."/>
            <person name="Coppin E."/>
            <person name="Dequard-Chablat M."/>
            <person name="Picard M."/>
            <person name="Contamine V."/>
            <person name="Arnaise S."/>
            <person name="Bourdais A."/>
            <person name="Berteaux-Lecellier V."/>
            <person name="Gautheret D."/>
            <person name="de Vries R.P."/>
            <person name="Battaglia E."/>
            <person name="Coutinho P.M."/>
            <person name="Danchin E.G.J."/>
            <person name="Henrissat B."/>
            <person name="El Khoury R."/>
            <person name="Sainsard-Chanet A."/>
            <person name="Boivin A."/>
            <person name="Pinan-Lucarre B."/>
            <person name="Sellem C.H."/>
            <person name="Debuchy R."/>
            <person name="Wincker P."/>
            <person name="Weissenbach J."/>
            <person name="Silar P."/>
        </authorList>
    </citation>
    <scope>NUCLEOTIDE SEQUENCE [LARGE SCALE GENOMIC DNA]</scope>
    <source>
        <strain evidence="5">S mat+</strain>
    </source>
</reference>